<sequence>MASRVRHDYVTSFLEVTMDWLFTHKTLRRGAVALVLPAALVGALVTAAPALAGPPAPDPLAGVGDGVTHGVLGTVRSVADVAGFQLPDTYGPETAIVVLGYGLQPDGTMRAELSNRLHAALVQAFMSPASPVIVTGGNPRNGRTEAQVMADWLHVRGVARHRLHTESEAGSTVQNAKFSAALMAALGVHKAVLITSADHMRRALENFLDAGVPVIATMTPDTAPLWAQPYGAGS</sequence>
<protein>
    <submittedName>
        <fullName evidence="2">YdcF family protein</fullName>
    </submittedName>
</protein>
<name>A0ABV8VN15_9NOCA</name>
<reference evidence="3" key="1">
    <citation type="journal article" date="2019" name="Int. J. Syst. Evol. Microbiol.">
        <title>The Global Catalogue of Microorganisms (GCM) 10K type strain sequencing project: providing services to taxonomists for standard genome sequencing and annotation.</title>
        <authorList>
            <consortium name="The Broad Institute Genomics Platform"/>
            <consortium name="The Broad Institute Genome Sequencing Center for Infectious Disease"/>
            <person name="Wu L."/>
            <person name="Ma J."/>
        </authorList>
    </citation>
    <scope>NUCLEOTIDE SEQUENCE [LARGE SCALE GENOMIC DNA]</scope>
    <source>
        <strain evidence="3">IBRC-M 10490</strain>
    </source>
</reference>
<dbReference type="Pfam" id="PF02698">
    <property type="entry name" value="DUF218"/>
    <property type="match status" value="1"/>
</dbReference>
<dbReference type="PANTHER" id="PTHR30336:SF4">
    <property type="entry name" value="ENVELOPE BIOGENESIS FACTOR ELYC"/>
    <property type="match status" value="1"/>
</dbReference>
<evidence type="ECO:0000313" key="2">
    <source>
        <dbReference type="EMBL" id="MFC4376797.1"/>
    </source>
</evidence>
<proteinExistence type="predicted"/>
<feature type="domain" description="DUF218" evidence="1">
    <location>
        <begin position="95"/>
        <end position="221"/>
    </location>
</feature>
<dbReference type="Proteomes" id="UP001595844">
    <property type="component" value="Unassembled WGS sequence"/>
</dbReference>
<evidence type="ECO:0000313" key="3">
    <source>
        <dbReference type="Proteomes" id="UP001595844"/>
    </source>
</evidence>
<dbReference type="InterPro" id="IPR003848">
    <property type="entry name" value="DUF218"/>
</dbReference>
<gene>
    <name evidence="2" type="ORF">ACFO5K_22160</name>
</gene>
<organism evidence="2 3">
    <name type="scientific">Nocardia halotolerans</name>
    <dbReference type="NCBI Taxonomy" id="1755878"/>
    <lineage>
        <taxon>Bacteria</taxon>
        <taxon>Bacillati</taxon>
        <taxon>Actinomycetota</taxon>
        <taxon>Actinomycetes</taxon>
        <taxon>Mycobacteriales</taxon>
        <taxon>Nocardiaceae</taxon>
        <taxon>Nocardia</taxon>
    </lineage>
</organism>
<dbReference type="RefSeq" id="WP_378566300.1">
    <property type="nucleotide sequence ID" value="NZ_JBHSDL010000028.1"/>
</dbReference>
<comment type="caution">
    <text evidence="2">The sequence shown here is derived from an EMBL/GenBank/DDBJ whole genome shotgun (WGS) entry which is preliminary data.</text>
</comment>
<dbReference type="EMBL" id="JBHSDL010000028">
    <property type="protein sequence ID" value="MFC4376797.1"/>
    <property type="molecule type" value="Genomic_DNA"/>
</dbReference>
<dbReference type="InterPro" id="IPR051599">
    <property type="entry name" value="Cell_Envelope_Assoc"/>
</dbReference>
<keyword evidence="3" id="KW-1185">Reference proteome</keyword>
<dbReference type="InterPro" id="IPR014729">
    <property type="entry name" value="Rossmann-like_a/b/a_fold"/>
</dbReference>
<dbReference type="Gene3D" id="3.40.50.620">
    <property type="entry name" value="HUPs"/>
    <property type="match status" value="1"/>
</dbReference>
<evidence type="ECO:0000259" key="1">
    <source>
        <dbReference type="Pfam" id="PF02698"/>
    </source>
</evidence>
<accession>A0ABV8VN15</accession>
<dbReference type="CDD" id="cd06259">
    <property type="entry name" value="YdcF-like"/>
    <property type="match status" value="1"/>
</dbReference>
<dbReference type="PANTHER" id="PTHR30336">
    <property type="entry name" value="INNER MEMBRANE PROTEIN, PROBABLE PERMEASE"/>
    <property type="match status" value="1"/>
</dbReference>